<reference evidence="3" key="2">
    <citation type="submission" date="2015-06" db="EMBL/GenBank/DDBJ databases">
        <title>Genome Sequence of Bacillus endophyticus and Analysis of its Companion Mechanism in the Ketogulonigenium vulgare-Bacillus strain Consortium.</title>
        <authorList>
            <person name="Jia N."/>
            <person name="Du J."/>
            <person name="Ding M.-Z."/>
            <person name="Gao F."/>
            <person name="Yuan Y.-J."/>
        </authorList>
    </citation>
    <scope>NUCLEOTIDE SEQUENCE [LARGE SCALE GENOMIC DNA]</scope>
    <source>
        <strain evidence="3">Hbe603</strain>
    </source>
</reference>
<dbReference type="InterPro" id="IPR006440">
    <property type="entry name" value="Doc"/>
</dbReference>
<dbReference type="PANTHER" id="PTHR39426:SF1">
    <property type="entry name" value="HOMOLOGY TO DEATH-ON-CURING PROTEIN OF PHAGE P1"/>
    <property type="match status" value="1"/>
</dbReference>
<dbReference type="Gene3D" id="1.20.120.1870">
    <property type="entry name" value="Fic/DOC protein, Fido domain"/>
    <property type="match status" value="1"/>
</dbReference>
<organism evidence="2 3">
    <name type="scientific">Priestia filamentosa</name>
    <dbReference type="NCBI Taxonomy" id="1402861"/>
    <lineage>
        <taxon>Bacteria</taxon>
        <taxon>Bacillati</taxon>
        <taxon>Bacillota</taxon>
        <taxon>Bacilli</taxon>
        <taxon>Bacillales</taxon>
        <taxon>Bacillaceae</taxon>
        <taxon>Priestia</taxon>
    </lineage>
</organism>
<dbReference type="InterPro" id="IPR003812">
    <property type="entry name" value="Fido"/>
</dbReference>
<dbReference type="AlphaFoldDB" id="A0A0H4KI38"/>
<dbReference type="InterPro" id="IPR053737">
    <property type="entry name" value="Type_II_TA_Toxin"/>
</dbReference>
<dbReference type="PANTHER" id="PTHR39426">
    <property type="entry name" value="HOMOLOGY TO DEATH-ON-CURING PROTEIN OF PHAGE P1"/>
    <property type="match status" value="1"/>
</dbReference>
<sequence>MIKYLTVSQVIKINERMILMYNDKEQIGVKDLSLLESAVNRPKQSIFLEDAYKSIFEKAVALFESIAKNHAFHNGNKRTALMCLVVFLKMNEVEFIMDDNEADDFVVDVVNKKLDFYEIVKVVKENCMVDGQRL</sequence>
<dbReference type="Proteomes" id="UP000036202">
    <property type="component" value="Chromosome"/>
</dbReference>
<proteinExistence type="predicted"/>
<evidence type="ECO:0000313" key="2">
    <source>
        <dbReference type="EMBL" id="AKO91964.1"/>
    </source>
</evidence>
<dbReference type="Pfam" id="PF02661">
    <property type="entry name" value="Fic"/>
    <property type="match status" value="1"/>
</dbReference>
<dbReference type="KEGG" id="beo:BEH_07545"/>
<dbReference type="EMBL" id="CP011974">
    <property type="protein sequence ID" value="AKO91964.1"/>
    <property type="molecule type" value="Genomic_DNA"/>
</dbReference>
<keyword evidence="3" id="KW-1185">Reference proteome</keyword>
<dbReference type="RefSeq" id="WP_046216925.1">
    <property type="nucleotide sequence ID" value="NZ_CP011974.1"/>
</dbReference>
<evidence type="ECO:0000313" key="3">
    <source>
        <dbReference type="Proteomes" id="UP000036202"/>
    </source>
</evidence>
<dbReference type="NCBIfam" id="TIGR01550">
    <property type="entry name" value="DOC_P1"/>
    <property type="match status" value="1"/>
</dbReference>
<name>A0A0H4KI38_9BACI</name>
<dbReference type="PATRIC" id="fig|135735.6.peg.1533"/>
<feature type="domain" description="Fido" evidence="1">
    <location>
        <begin position="5"/>
        <end position="125"/>
    </location>
</feature>
<accession>A0A0H4KI38</accession>
<dbReference type="GO" id="GO:0016301">
    <property type="term" value="F:kinase activity"/>
    <property type="evidence" value="ECO:0007669"/>
    <property type="project" value="InterPro"/>
</dbReference>
<reference evidence="2 3" key="1">
    <citation type="journal article" date="2015" name="PLoS ONE">
        <title>Genome Sequence of Bacillus endophyticus and Analysis of Its Companion Mechanism in the Ketogulonigenium vulgare-Bacillus Strain Consortium.</title>
        <authorList>
            <person name="Jia N."/>
            <person name="Du J."/>
            <person name="Ding M.Z."/>
            <person name="Gao F."/>
            <person name="Yuan Y.J."/>
        </authorList>
    </citation>
    <scope>NUCLEOTIDE SEQUENCE [LARGE SCALE GENOMIC DNA]</scope>
    <source>
        <strain evidence="2 3">Hbe603</strain>
    </source>
</reference>
<gene>
    <name evidence="2" type="ORF">BEH_07545</name>
</gene>
<protein>
    <submittedName>
        <fullName evidence="2">Death-on-curing family protein</fullName>
    </submittedName>
</protein>
<dbReference type="PROSITE" id="PS51459">
    <property type="entry name" value="FIDO"/>
    <property type="match status" value="1"/>
</dbReference>
<evidence type="ECO:0000259" key="1">
    <source>
        <dbReference type="PROSITE" id="PS51459"/>
    </source>
</evidence>
<dbReference type="OrthoDB" id="9802752at2"/>